<dbReference type="Pfam" id="PF00069">
    <property type="entry name" value="Pkinase"/>
    <property type="match status" value="1"/>
</dbReference>
<evidence type="ECO:0000313" key="6">
    <source>
        <dbReference type="Proteomes" id="UP001634007"/>
    </source>
</evidence>
<dbReference type="InterPro" id="IPR000719">
    <property type="entry name" value="Prot_kinase_dom"/>
</dbReference>
<comment type="catalytic activity">
    <reaction evidence="1">
        <text>S-ubiquitinyl-[E2 ubiquitin-conjugating enzyme]-L-cysteine + [acceptor protein]-L-lysine = [E2 ubiquitin-conjugating enzyme]-L-cysteine + N(6)-ubiquitinyl-[acceptor protein]-L-lysine.</text>
        <dbReference type="EC" id="2.3.2.27"/>
    </reaction>
</comment>
<accession>A0ABD3KEV9</accession>
<dbReference type="SMART" id="SM00220">
    <property type="entry name" value="S_TKc"/>
    <property type="match status" value="1"/>
</dbReference>
<organism evidence="5 6">
    <name type="scientific">Eucalyptus globulus</name>
    <name type="common">Tasmanian blue gum</name>
    <dbReference type="NCBI Taxonomy" id="34317"/>
    <lineage>
        <taxon>Eukaryota</taxon>
        <taxon>Viridiplantae</taxon>
        <taxon>Streptophyta</taxon>
        <taxon>Embryophyta</taxon>
        <taxon>Tracheophyta</taxon>
        <taxon>Spermatophyta</taxon>
        <taxon>Magnoliopsida</taxon>
        <taxon>eudicotyledons</taxon>
        <taxon>Gunneridae</taxon>
        <taxon>Pentapetalae</taxon>
        <taxon>rosids</taxon>
        <taxon>malvids</taxon>
        <taxon>Myrtales</taxon>
        <taxon>Myrtaceae</taxon>
        <taxon>Myrtoideae</taxon>
        <taxon>Eucalypteae</taxon>
        <taxon>Eucalyptus</taxon>
    </lineage>
</organism>
<proteinExistence type="predicted"/>
<dbReference type="SUPFAM" id="SSF56112">
    <property type="entry name" value="Protein kinase-like (PK-like)"/>
    <property type="match status" value="1"/>
</dbReference>
<comment type="caution">
    <text evidence="5">The sequence shown here is derived from an EMBL/GenBank/DDBJ whole genome shotgun (WGS) entry which is preliminary data.</text>
</comment>
<keyword evidence="3" id="KW-0833">Ubl conjugation pathway</keyword>
<reference evidence="5 6" key="1">
    <citation type="submission" date="2024-11" db="EMBL/GenBank/DDBJ databases">
        <title>Chromosome-level genome assembly of Eucalyptus globulus Labill. provides insights into its genome evolution.</title>
        <authorList>
            <person name="Li X."/>
        </authorList>
    </citation>
    <scope>NUCLEOTIDE SEQUENCE [LARGE SCALE GENOMIC DNA]</scope>
    <source>
        <strain evidence="5">CL2024</strain>
        <tissue evidence="5">Fresh tender leaves</tissue>
    </source>
</reference>
<dbReference type="EMBL" id="JBJKBG010000005">
    <property type="protein sequence ID" value="KAL3737637.1"/>
    <property type="molecule type" value="Genomic_DNA"/>
</dbReference>
<evidence type="ECO:0000256" key="2">
    <source>
        <dbReference type="ARBA" id="ARBA00012483"/>
    </source>
</evidence>
<evidence type="ECO:0000256" key="1">
    <source>
        <dbReference type="ARBA" id="ARBA00000900"/>
    </source>
</evidence>
<dbReference type="PANTHER" id="PTHR45647">
    <property type="entry name" value="OS02G0152300 PROTEIN"/>
    <property type="match status" value="1"/>
</dbReference>
<feature type="domain" description="Protein kinase" evidence="4">
    <location>
        <begin position="1"/>
        <end position="176"/>
    </location>
</feature>
<evidence type="ECO:0000313" key="5">
    <source>
        <dbReference type="EMBL" id="KAL3737637.1"/>
    </source>
</evidence>
<dbReference type="AlphaFoldDB" id="A0ABD3KEV9"/>
<name>A0ABD3KEV9_EUCGL</name>
<dbReference type="InterPro" id="IPR011009">
    <property type="entry name" value="Kinase-like_dom_sf"/>
</dbReference>
<dbReference type="InterPro" id="IPR008271">
    <property type="entry name" value="Ser/Thr_kinase_AS"/>
</dbReference>
<dbReference type="GO" id="GO:0061630">
    <property type="term" value="F:ubiquitin protein ligase activity"/>
    <property type="evidence" value="ECO:0007669"/>
    <property type="project" value="UniProtKB-EC"/>
</dbReference>
<sequence length="180" mass="19392">MASPNMHCHRPLLCPGLPPLLGASHIVHGDVKPGNILLDAHFKSKLSDFGISRLLSRGERSTNNTTIVHLTDPKGTIGYIDPEFLVTGELTTRSDVYSFGIVLLELLTRRPASGIANVVRKAISAGTLAAILDPSAGEWPYTLAEKLTHLALSCCEMGRRNRPVLKSEVGTVLQSIRASC</sequence>
<dbReference type="EC" id="2.3.2.27" evidence="2"/>
<gene>
    <name evidence="5" type="ORF">ACJRO7_019210</name>
</gene>
<dbReference type="Proteomes" id="UP001634007">
    <property type="component" value="Unassembled WGS sequence"/>
</dbReference>
<keyword evidence="6" id="KW-1185">Reference proteome</keyword>
<protein>
    <recommendedName>
        <fullName evidence="2">RING-type E3 ubiquitin transferase</fullName>
        <ecNumber evidence="2">2.3.2.27</ecNumber>
    </recommendedName>
</protein>
<dbReference type="PROSITE" id="PS50011">
    <property type="entry name" value="PROTEIN_KINASE_DOM"/>
    <property type="match status" value="1"/>
</dbReference>
<evidence type="ECO:0000256" key="3">
    <source>
        <dbReference type="ARBA" id="ARBA00022786"/>
    </source>
</evidence>
<evidence type="ECO:0000259" key="4">
    <source>
        <dbReference type="PROSITE" id="PS50011"/>
    </source>
</evidence>
<dbReference type="InterPro" id="IPR051348">
    <property type="entry name" value="U-box_ubiquitin_ligases"/>
</dbReference>
<dbReference type="Gene3D" id="1.10.510.10">
    <property type="entry name" value="Transferase(Phosphotransferase) domain 1"/>
    <property type="match status" value="1"/>
</dbReference>
<dbReference type="PROSITE" id="PS00108">
    <property type="entry name" value="PROTEIN_KINASE_ST"/>
    <property type="match status" value="1"/>
</dbReference>
<dbReference type="PANTHER" id="PTHR45647:SF100">
    <property type="entry name" value="U-BOX DOMAIN-CONTAINING PROTEIN 33"/>
    <property type="match status" value="1"/>
</dbReference>